<proteinExistence type="predicted"/>
<sequence length="128" mass="14200">MSAPNTTGTQDSDFQPNGRPQSTLARDFSAALDDLFKLNGIGALEESVEQKKDTLQTQKYQLDDLDARLRETDERLKRLEAKHHRHLQASSTPPRQPVSSTLPTDYDGEDSGDSDAHAQSSPAREPPR</sequence>
<name>A0AAN6EXH7_EXODE</name>
<feature type="region of interest" description="Disordered" evidence="1">
    <location>
        <begin position="78"/>
        <end position="128"/>
    </location>
</feature>
<dbReference type="EMBL" id="JAJGCB010000003">
    <property type="protein sequence ID" value="KAJ8993427.1"/>
    <property type="molecule type" value="Genomic_DNA"/>
</dbReference>
<feature type="region of interest" description="Disordered" evidence="1">
    <location>
        <begin position="1"/>
        <end position="23"/>
    </location>
</feature>
<evidence type="ECO:0000256" key="1">
    <source>
        <dbReference type="SAM" id="MobiDB-lite"/>
    </source>
</evidence>
<dbReference type="AlphaFoldDB" id="A0AAN6EXH7"/>
<organism evidence="2 3">
    <name type="scientific">Exophiala dermatitidis</name>
    <name type="common">Black yeast-like fungus</name>
    <name type="synonym">Wangiella dermatitidis</name>
    <dbReference type="NCBI Taxonomy" id="5970"/>
    <lineage>
        <taxon>Eukaryota</taxon>
        <taxon>Fungi</taxon>
        <taxon>Dikarya</taxon>
        <taxon>Ascomycota</taxon>
        <taxon>Pezizomycotina</taxon>
        <taxon>Eurotiomycetes</taxon>
        <taxon>Chaetothyriomycetidae</taxon>
        <taxon>Chaetothyriales</taxon>
        <taxon>Herpotrichiellaceae</taxon>
        <taxon>Exophiala</taxon>
    </lineage>
</organism>
<protein>
    <submittedName>
        <fullName evidence="2">Uncharacterized protein</fullName>
    </submittedName>
</protein>
<comment type="caution">
    <text evidence="2">The sequence shown here is derived from an EMBL/GenBank/DDBJ whole genome shotgun (WGS) entry which is preliminary data.</text>
</comment>
<gene>
    <name evidence="2" type="ORF">HRR80_001942</name>
</gene>
<reference evidence="2" key="1">
    <citation type="submission" date="2023-01" db="EMBL/GenBank/DDBJ databases">
        <title>Exophiala dermititidis isolated from Cystic Fibrosis Patient.</title>
        <authorList>
            <person name="Kurbessoian T."/>
            <person name="Crocker A."/>
            <person name="Murante D."/>
            <person name="Hogan D.A."/>
            <person name="Stajich J.E."/>
        </authorList>
    </citation>
    <scope>NUCLEOTIDE SEQUENCE</scope>
    <source>
        <strain evidence="2">Ex8</strain>
    </source>
</reference>
<dbReference type="Proteomes" id="UP001161757">
    <property type="component" value="Unassembled WGS sequence"/>
</dbReference>
<feature type="compositionally biased region" description="Polar residues" evidence="1">
    <location>
        <begin position="88"/>
        <end position="103"/>
    </location>
</feature>
<accession>A0AAN6EXH7</accession>
<evidence type="ECO:0000313" key="3">
    <source>
        <dbReference type="Proteomes" id="UP001161757"/>
    </source>
</evidence>
<evidence type="ECO:0000313" key="2">
    <source>
        <dbReference type="EMBL" id="KAJ8993427.1"/>
    </source>
</evidence>